<feature type="domain" description="Cyanovirin-N" evidence="1">
    <location>
        <begin position="106"/>
        <end position="164"/>
    </location>
</feature>
<evidence type="ECO:0000313" key="3">
    <source>
        <dbReference type="Proteomes" id="UP000830671"/>
    </source>
</evidence>
<dbReference type="RefSeq" id="XP_049147914.1">
    <property type="nucleotide sequence ID" value="XM_049290769.1"/>
</dbReference>
<gene>
    <name evidence="2" type="ORF">CLUP02_11802</name>
</gene>
<dbReference type="Gene3D" id="2.30.60.10">
    <property type="entry name" value="Cyanovirin-N"/>
    <property type="match status" value="1"/>
</dbReference>
<dbReference type="InterPro" id="IPR036673">
    <property type="entry name" value="Cyanovirin-N_sf"/>
</dbReference>
<proteinExistence type="predicted"/>
<name>A0A9Q8WKM9_9PEZI</name>
<dbReference type="Proteomes" id="UP000830671">
    <property type="component" value="Chromosome 6"/>
</dbReference>
<keyword evidence="3" id="KW-1185">Reference proteome</keyword>
<evidence type="ECO:0000313" key="2">
    <source>
        <dbReference type="EMBL" id="UQC86302.1"/>
    </source>
</evidence>
<dbReference type="InterPro" id="IPR011058">
    <property type="entry name" value="Cyanovirin-N"/>
</dbReference>
<dbReference type="SUPFAM" id="SSF51322">
    <property type="entry name" value="Cyanovirin-N"/>
    <property type="match status" value="1"/>
</dbReference>
<sequence>MKENVNFLMQRRFEGSLLSGLRDDIHRCDWPWVPKNDCHKASTSNTRIPQWSNPGEDIYILILLHCLSLFERHSLTLPQHTFIMHASTVLALLTASAVQLVAAGGFASTCSDMSYSGTTFTAKCKNTFVDPYFEDAPINLSKCLANVGGKVVICLFLLSCQVIRRFAVRLIS</sequence>
<evidence type="ECO:0000259" key="1">
    <source>
        <dbReference type="Pfam" id="PF08881"/>
    </source>
</evidence>
<dbReference type="KEGG" id="clup:CLUP02_11802"/>
<protein>
    <recommendedName>
        <fullName evidence="1">Cyanovirin-N domain-containing protein</fullName>
    </recommendedName>
</protein>
<dbReference type="GeneID" id="73345779"/>
<reference evidence="2" key="1">
    <citation type="journal article" date="2021" name="Mol. Plant Microbe Interact.">
        <title>Complete Genome Sequence of the Plant-Pathogenic Fungus Colletotrichum lupini.</title>
        <authorList>
            <person name="Baroncelli R."/>
            <person name="Pensec F."/>
            <person name="Da Lio D."/>
            <person name="Boufleur T."/>
            <person name="Vicente I."/>
            <person name="Sarrocco S."/>
            <person name="Picot A."/>
            <person name="Baraldi E."/>
            <person name="Sukno S."/>
            <person name="Thon M."/>
            <person name="Le Floch G."/>
        </authorList>
    </citation>
    <scope>NUCLEOTIDE SEQUENCE</scope>
    <source>
        <strain evidence="2">IMI 504893</strain>
    </source>
</reference>
<dbReference type="AlphaFoldDB" id="A0A9Q8WKM9"/>
<dbReference type="EMBL" id="CP019478">
    <property type="protein sequence ID" value="UQC86302.1"/>
    <property type="molecule type" value="Genomic_DNA"/>
</dbReference>
<organism evidence="2 3">
    <name type="scientific">Colletotrichum lupini</name>
    <dbReference type="NCBI Taxonomy" id="145971"/>
    <lineage>
        <taxon>Eukaryota</taxon>
        <taxon>Fungi</taxon>
        <taxon>Dikarya</taxon>
        <taxon>Ascomycota</taxon>
        <taxon>Pezizomycotina</taxon>
        <taxon>Sordariomycetes</taxon>
        <taxon>Hypocreomycetidae</taxon>
        <taxon>Glomerellales</taxon>
        <taxon>Glomerellaceae</taxon>
        <taxon>Colletotrichum</taxon>
        <taxon>Colletotrichum acutatum species complex</taxon>
    </lineage>
</organism>
<accession>A0A9Q8WKM9</accession>
<dbReference type="Pfam" id="PF08881">
    <property type="entry name" value="CVNH"/>
    <property type="match status" value="1"/>
</dbReference>